<protein>
    <submittedName>
        <fullName evidence="5">FG-GAP repeat-containing protein</fullName>
    </submittedName>
</protein>
<name>A0A1H5USB7_9PROT</name>
<dbReference type="PRINTS" id="PR01185">
    <property type="entry name" value="INTEGRINA"/>
</dbReference>
<dbReference type="SUPFAM" id="SSF51120">
    <property type="entry name" value="beta-Roll"/>
    <property type="match status" value="1"/>
</dbReference>
<evidence type="ECO:0000256" key="2">
    <source>
        <dbReference type="ARBA" id="ARBA00022737"/>
    </source>
</evidence>
<dbReference type="SUPFAM" id="SSF69318">
    <property type="entry name" value="Integrin alpha N-terminal domain"/>
    <property type="match status" value="1"/>
</dbReference>
<gene>
    <name evidence="5" type="ORF">SAMN05216334_10929</name>
</gene>
<dbReference type="PROSITE" id="PS51470">
    <property type="entry name" value="FG_GAP"/>
    <property type="match status" value="2"/>
</dbReference>
<dbReference type="InterPro" id="IPR011049">
    <property type="entry name" value="Serralysin-like_metalloprot_C"/>
</dbReference>
<dbReference type="Pfam" id="PF00353">
    <property type="entry name" value="HemolysinCabind"/>
    <property type="match status" value="1"/>
</dbReference>
<dbReference type="GO" id="GO:0005509">
    <property type="term" value="F:calcium ion binding"/>
    <property type="evidence" value="ECO:0007669"/>
    <property type="project" value="InterPro"/>
</dbReference>
<dbReference type="AlphaFoldDB" id="A0A1H5USB7"/>
<dbReference type="Proteomes" id="UP000236753">
    <property type="component" value="Unassembled WGS sequence"/>
</dbReference>
<dbReference type="EMBL" id="FNUX01000009">
    <property type="protein sequence ID" value="SEF77973.1"/>
    <property type="molecule type" value="Genomic_DNA"/>
</dbReference>
<dbReference type="InterPro" id="IPR013519">
    <property type="entry name" value="Int_alpha_beta-p"/>
</dbReference>
<keyword evidence="4" id="KW-0325">Glycoprotein</keyword>
<evidence type="ECO:0000256" key="1">
    <source>
        <dbReference type="ARBA" id="ARBA00022729"/>
    </source>
</evidence>
<reference evidence="5 6" key="1">
    <citation type="submission" date="2016-10" db="EMBL/GenBank/DDBJ databases">
        <authorList>
            <person name="de Groot N.N."/>
        </authorList>
    </citation>
    <scope>NUCLEOTIDE SEQUENCE [LARGE SCALE GENOMIC DNA]</scope>
    <source>
        <strain evidence="5 6">Nm13</strain>
    </source>
</reference>
<dbReference type="Pfam" id="PF01839">
    <property type="entry name" value="FG-GAP"/>
    <property type="match status" value="4"/>
</dbReference>
<keyword evidence="1" id="KW-0732">Signal</keyword>
<evidence type="ECO:0000313" key="6">
    <source>
        <dbReference type="Proteomes" id="UP000236753"/>
    </source>
</evidence>
<dbReference type="GO" id="GO:0007155">
    <property type="term" value="P:cell adhesion"/>
    <property type="evidence" value="ECO:0007669"/>
    <property type="project" value="InterPro"/>
</dbReference>
<proteinExistence type="predicted"/>
<dbReference type="GO" id="GO:0008305">
    <property type="term" value="C:integrin complex"/>
    <property type="evidence" value="ECO:0007669"/>
    <property type="project" value="InterPro"/>
</dbReference>
<dbReference type="InterPro" id="IPR028994">
    <property type="entry name" value="Integrin_alpha_N"/>
</dbReference>
<evidence type="ECO:0000256" key="4">
    <source>
        <dbReference type="ARBA" id="ARBA00023180"/>
    </source>
</evidence>
<dbReference type="InterPro" id="IPR013517">
    <property type="entry name" value="FG-GAP"/>
</dbReference>
<keyword evidence="2" id="KW-0677">Repeat</keyword>
<organism evidence="5 6">
    <name type="scientific">Nitrosomonas ureae</name>
    <dbReference type="NCBI Taxonomy" id="44577"/>
    <lineage>
        <taxon>Bacteria</taxon>
        <taxon>Pseudomonadati</taxon>
        <taxon>Pseudomonadota</taxon>
        <taxon>Betaproteobacteria</taxon>
        <taxon>Nitrosomonadales</taxon>
        <taxon>Nitrosomonadaceae</taxon>
        <taxon>Nitrosomonas</taxon>
    </lineage>
</organism>
<sequence length="415" mass="41736">MSEKILGISTGYININGDGFDDVIVSATGADSNGPYSGSSYVVFGKASGFSAAMNLSSLDGNSGFSVDGVAAYDLLGWSVSGAGDINGDGFDDVIVGAPFASLNGEISGSSFVVFGKAAGFATTMDLSSLDGSNGFRLDGVAEGDFSGLSVSSAGDVNGDGFDDLIVGAPQTDPNGAFSGSSYVVFGKASGFNAALDLSNLDSNDGFRLDGTAYSLSGRSVSSAGDVNGDGFADFLVGAVIAIASPNGNVPGSSYVVFDGNFNGQVTALGTAGADKLKGSAAVDRIVAGDGDDTLIGRGGADVFHGGAGDDTIEIRDVDFQLADGGAGTDTLKLDRSHLDLNLTSERGRISDIEAVDMLGQGQNILTLTALDVLNLSTTSNTLTVDGNHNDSVVGLDSGRKLACLFNRRASSGRL</sequence>
<keyword evidence="3" id="KW-0378">Hydrolase</keyword>
<dbReference type="InterPro" id="IPR000413">
    <property type="entry name" value="Integrin_alpha"/>
</dbReference>
<dbReference type="GO" id="GO:0016787">
    <property type="term" value="F:hydrolase activity"/>
    <property type="evidence" value="ECO:0007669"/>
    <property type="project" value="UniProtKB-KW"/>
</dbReference>
<dbReference type="PANTHER" id="PTHR23221">
    <property type="entry name" value="GLYCOSYLPHOSPHATIDYLINOSITOL PHOSPHOLIPASE D"/>
    <property type="match status" value="1"/>
</dbReference>
<evidence type="ECO:0000256" key="3">
    <source>
        <dbReference type="ARBA" id="ARBA00022801"/>
    </source>
</evidence>
<dbReference type="SMART" id="SM00191">
    <property type="entry name" value="Int_alpha"/>
    <property type="match status" value="4"/>
</dbReference>
<dbReference type="PANTHER" id="PTHR23221:SF7">
    <property type="entry name" value="PHOSPHATIDYLINOSITOL-GLYCAN-SPECIFIC PHOSPHOLIPASE D"/>
    <property type="match status" value="1"/>
</dbReference>
<evidence type="ECO:0000313" key="5">
    <source>
        <dbReference type="EMBL" id="SEF77973.1"/>
    </source>
</evidence>
<dbReference type="RefSeq" id="WP_258039328.1">
    <property type="nucleotide sequence ID" value="NZ_FNUX01000009.1"/>
</dbReference>
<accession>A0A1H5USB7</accession>
<dbReference type="InterPro" id="IPR001343">
    <property type="entry name" value="Hemolysn_Ca-bd"/>
</dbReference>
<dbReference type="PRINTS" id="PR00313">
    <property type="entry name" value="CABNDNGRPT"/>
</dbReference>
<dbReference type="Gene3D" id="2.130.10.130">
    <property type="entry name" value="Integrin alpha, N-terminal"/>
    <property type="match status" value="2"/>
</dbReference>
<dbReference type="Gene3D" id="2.150.10.10">
    <property type="entry name" value="Serralysin-like metalloprotease, C-terminal"/>
    <property type="match status" value="1"/>
</dbReference>